<dbReference type="SUPFAM" id="SSF56112">
    <property type="entry name" value="Protein kinase-like (PK-like)"/>
    <property type="match status" value="1"/>
</dbReference>
<keyword evidence="3 6" id="KW-0547">Nucleotide-binding</keyword>
<evidence type="ECO:0000256" key="5">
    <source>
        <dbReference type="ARBA" id="ARBA00022840"/>
    </source>
</evidence>
<feature type="region of interest" description="Disordered" evidence="7">
    <location>
        <begin position="1104"/>
        <end position="1177"/>
    </location>
</feature>
<accession>A0A836BPU1</accession>
<keyword evidence="1" id="KW-0723">Serine/threonine-protein kinase</keyword>
<feature type="compositionally biased region" description="Acidic residues" evidence="7">
    <location>
        <begin position="1393"/>
        <end position="1403"/>
    </location>
</feature>
<feature type="region of interest" description="Disordered" evidence="7">
    <location>
        <begin position="1354"/>
        <end position="1418"/>
    </location>
</feature>
<dbReference type="PANTHER" id="PTHR44329:SF214">
    <property type="entry name" value="PROTEIN KINASE DOMAIN-CONTAINING PROTEIN"/>
    <property type="match status" value="1"/>
</dbReference>
<gene>
    <name evidence="9" type="ORF">HYH03_016520</name>
</gene>
<dbReference type="InterPro" id="IPR017441">
    <property type="entry name" value="Protein_kinase_ATP_BS"/>
</dbReference>
<name>A0A836BPU1_9CHLO</name>
<sequence length="1793" mass="178827">MTGNALPCGSAAAVPRTPAAAPVTSGASLAVFQRQRQRLASALVTGAEGVAAAASGMGAQAAEPSPKRQRRQAPSHLTVQVSASALSAAGSARTLPLDVSALQQQRAVVDPAAAVQAPAPAYQLPLQWGPSYQPPPYSPQVSGLQGPLAQPAGWSFPPAPTVSSISSGLQTPSPRPMAAVTSPMPTPAASASAGASPSLAPTAGPAAAEELWWAQPEFLAYLSVLGERPQEPQPQPQPHIGAEWLGQHLTAEWQQAGADPSGSLASAFVGTAQPLRQPSDVASQSLELSQLSDVLRACSAIPGSSYAQLSRICAILADHFKVAYVSASVLSSTGITCLPVVAGGRAAHLCPVGLPQFLDASEASSFYLVAGQQRFLRRCAPEALPPDWDALREAGGLTAFLAAGIALGPETVAVLTLADEAPGRFEGAMWQPSLELVCAFMGHLFRDRLLVGYCGVVEELMAVDSLDELVRTLSRCIVRLLSEKQHQMRLTCRIACVSSDASSAIIFDESMQYASVVQSAVGGEDSPALNAAQLARAHGMPYSLGGPMQSYGGGGGGGLLVTATGEAGMPGAGEAGGGGGAPGMALRGRYARASLPEPLLGPGPAGAGPGPGAGLAGPLVSNPSLVTDPAPGPLAEPSLPEPQLNPPSQLVSPVHPVLASLHQAGAARSGAPSPQAQLPTGHRLQSTGAVPGLLGPGGRVVGGASSISQPGLVGPTGGPAHGGGAGSLMGDVGREAALWGAMDHGNPSNFSQHQLQMEGQTYLVENTLLAEALSNRAGVWIGDCLAFMQNPSSPSTDVFLAATAHHTTAMILEVMWERCGGAAAGAALGGSVGPGGGGLSAGVVREVPLSNSNLRLGVGLRTFSGTAPNGQRRPSSRLAVGGRSGNGYAASLLMNAPLSNDAVSSGRIPSATAVGGAAAAAGGAAAAAGGAAGAGGPVRGGSGGGAPPAAGAGTAGAGAGGGGGGGGGGVGSSRPDMPLLAAYVLTSGSAPPSVLQELLVGLRELLAALEPLVASKLSEELGAEWQQLQREVLDRGRVARQPKDRTIVLRTTAAQLALNSHGSVDEYVTDAMRPSSPRVGGGGPAAKTTSGNVGGLALGLAAAGGGGGGGGGSEGGGRGPGGSNPAGGAATSLAVRSTSDKTLGTGAGAGTGTGTGAGGIHSGRNGGGTPIPGAGGAGAGTGGGAVLVGSPGGGGGGLRVRTPSFMMSKSFTGKRMSALISGVQDRVQQAQRMSVSYNTLFSRPDDLRSVTMLEKLGSGGFGTVYLGMYQSTEVAVKVILERDCEGSEVFRNAVELAVLSTLSHPNIVQVLTFFTDVTVQIPPVAARISGAAPPIYLFPHEPSTMQLDLTPVPSAAAEAEADSEPGGLLGAGGASGASGGQRRSGSGNREAEGGEDGGEDGDDAGGGGRASDGAEEPGAALGPIAAAAGGSSGRRQPLPRLGPLALAAGAGVAGGGAPPKQPLPCGPPAKKALVILMEFCDMGCLADAIRNGVFKEKVKGGYGALQPAWAHIYLTLLEVALALKYLHSINLVHRDLKPQNVLLKTSPSDVRGFVAKLSDFGLVKLLTESDMVAAAAAATVRRRRRYSGTVTHVAPEAIAQGQAATPTDVSADIYAFGIVMWEVLTGQPVYMGLNSDQIIERVQNEGLRPTFPPDTPSEFSSLANRCWDVDPRRRPSADELVQQMSALSSSTRSHPQLMAARRRLSTLSNKELVRQVANANIAAANAGIAAMHGVGNGAGMGGGGYGGMGAGAGSGMGGGGSHALSLLGTQQAAARQGVGQGKFNEDDFPLHIL</sequence>
<reference evidence="9" key="1">
    <citation type="journal article" date="2020" name="bioRxiv">
        <title>Comparative genomics of Chlamydomonas.</title>
        <authorList>
            <person name="Craig R.J."/>
            <person name="Hasan A.R."/>
            <person name="Ness R.W."/>
            <person name="Keightley P.D."/>
        </authorList>
    </citation>
    <scope>NUCLEOTIDE SEQUENCE</scope>
    <source>
        <strain evidence="9">CCAP 11/70</strain>
    </source>
</reference>
<protein>
    <recommendedName>
        <fullName evidence="8">Protein kinase domain-containing protein</fullName>
    </recommendedName>
</protein>
<keyword evidence="2" id="KW-0808">Transferase</keyword>
<feature type="compositionally biased region" description="Polar residues" evidence="7">
    <location>
        <begin position="672"/>
        <end position="687"/>
    </location>
</feature>
<dbReference type="InterPro" id="IPR000719">
    <property type="entry name" value="Prot_kinase_dom"/>
</dbReference>
<dbReference type="GO" id="GO:0004674">
    <property type="term" value="F:protein serine/threonine kinase activity"/>
    <property type="evidence" value="ECO:0007669"/>
    <property type="project" value="UniProtKB-KW"/>
</dbReference>
<feature type="compositionally biased region" description="Pro residues" evidence="7">
    <location>
        <begin position="630"/>
        <end position="645"/>
    </location>
</feature>
<keyword evidence="5 6" id="KW-0067">ATP-binding</keyword>
<evidence type="ECO:0000256" key="7">
    <source>
        <dbReference type="SAM" id="MobiDB-lite"/>
    </source>
</evidence>
<dbReference type="GO" id="GO:0005524">
    <property type="term" value="F:ATP binding"/>
    <property type="evidence" value="ECO:0007669"/>
    <property type="project" value="UniProtKB-UniRule"/>
</dbReference>
<feature type="region of interest" description="Disordered" evidence="7">
    <location>
        <begin position="941"/>
        <end position="971"/>
    </location>
</feature>
<feature type="region of interest" description="Disordered" evidence="7">
    <location>
        <begin position="137"/>
        <end position="202"/>
    </location>
</feature>
<evidence type="ECO:0000256" key="1">
    <source>
        <dbReference type="ARBA" id="ARBA00022527"/>
    </source>
</evidence>
<feature type="binding site" evidence="6">
    <location>
        <position position="1277"/>
    </location>
    <ligand>
        <name>ATP</name>
        <dbReference type="ChEBI" id="CHEBI:30616"/>
    </ligand>
</feature>
<dbReference type="PROSITE" id="PS50011">
    <property type="entry name" value="PROTEIN_KINASE_DOM"/>
    <property type="match status" value="1"/>
</dbReference>
<dbReference type="PROSITE" id="PS00108">
    <property type="entry name" value="PROTEIN_KINASE_ST"/>
    <property type="match status" value="1"/>
</dbReference>
<dbReference type="PANTHER" id="PTHR44329">
    <property type="entry name" value="SERINE/THREONINE-PROTEIN KINASE TNNI3K-RELATED"/>
    <property type="match status" value="1"/>
</dbReference>
<dbReference type="EMBL" id="JAEHOE010000144">
    <property type="protein sequence ID" value="KAG2484691.1"/>
    <property type="molecule type" value="Genomic_DNA"/>
</dbReference>
<evidence type="ECO:0000259" key="8">
    <source>
        <dbReference type="PROSITE" id="PS50011"/>
    </source>
</evidence>
<dbReference type="InterPro" id="IPR001245">
    <property type="entry name" value="Ser-Thr/Tyr_kinase_cat_dom"/>
</dbReference>
<dbReference type="Gene3D" id="3.30.200.20">
    <property type="entry name" value="Phosphorylase Kinase, domain 1"/>
    <property type="match status" value="1"/>
</dbReference>
<organism evidence="9 10">
    <name type="scientific">Edaphochlamys debaryana</name>
    <dbReference type="NCBI Taxonomy" id="47281"/>
    <lineage>
        <taxon>Eukaryota</taxon>
        <taxon>Viridiplantae</taxon>
        <taxon>Chlorophyta</taxon>
        <taxon>core chlorophytes</taxon>
        <taxon>Chlorophyceae</taxon>
        <taxon>CS clade</taxon>
        <taxon>Chlamydomonadales</taxon>
        <taxon>Chlamydomonadales incertae sedis</taxon>
        <taxon>Edaphochlamys</taxon>
    </lineage>
</organism>
<feature type="region of interest" description="Disordered" evidence="7">
    <location>
        <begin position="663"/>
        <end position="708"/>
    </location>
</feature>
<dbReference type="OrthoDB" id="536984at2759"/>
<feature type="compositionally biased region" description="Gly residues" evidence="7">
    <location>
        <begin position="1145"/>
        <end position="1177"/>
    </location>
</feature>
<dbReference type="InterPro" id="IPR011009">
    <property type="entry name" value="Kinase-like_dom_sf"/>
</dbReference>
<dbReference type="PROSITE" id="PS00107">
    <property type="entry name" value="PROTEIN_KINASE_ATP"/>
    <property type="match status" value="1"/>
</dbReference>
<evidence type="ECO:0000256" key="2">
    <source>
        <dbReference type="ARBA" id="ARBA00022679"/>
    </source>
</evidence>
<feature type="compositionally biased region" description="Low complexity" evidence="7">
    <location>
        <begin position="176"/>
        <end position="202"/>
    </location>
</feature>
<evidence type="ECO:0000256" key="4">
    <source>
        <dbReference type="ARBA" id="ARBA00022777"/>
    </source>
</evidence>
<dbReference type="InterPro" id="IPR051681">
    <property type="entry name" value="Ser/Thr_Kinases-Pseudokinases"/>
</dbReference>
<feature type="region of interest" description="Disordered" evidence="7">
    <location>
        <begin position="595"/>
        <end position="651"/>
    </location>
</feature>
<evidence type="ECO:0000313" key="10">
    <source>
        <dbReference type="Proteomes" id="UP000612055"/>
    </source>
</evidence>
<feature type="domain" description="Protein kinase" evidence="8">
    <location>
        <begin position="1250"/>
        <end position="1697"/>
    </location>
</feature>
<evidence type="ECO:0000256" key="3">
    <source>
        <dbReference type="ARBA" id="ARBA00022741"/>
    </source>
</evidence>
<dbReference type="Pfam" id="PF07714">
    <property type="entry name" value="PK_Tyr_Ser-Thr"/>
    <property type="match status" value="2"/>
</dbReference>
<feature type="compositionally biased region" description="Gly residues" evidence="7">
    <location>
        <begin position="1104"/>
        <end position="1125"/>
    </location>
</feature>
<keyword evidence="4" id="KW-0418">Kinase</keyword>
<evidence type="ECO:0000313" key="9">
    <source>
        <dbReference type="EMBL" id="KAG2484691.1"/>
    </source>
</evidence>
<feature type="compositionally biased region" description="Gly residues" evidence="7">
    <location>
        <begin position="603"/>
        <end position="615"/>
    </location>
</feature>
<feature type="compositionally biased region" description="Polar residues" evidence="7">
    <location>
        <begin position="161"/>
        <end position="172"/>
    </location>
</feature>
<dbReference type="SMART" id="SM00220">
    <property type="entry name" value="S_TKc"/>
    <property type="match status" value="1"/>
</dbReference>
<evidence type="ECO:0000256" key="6">
    <source>
        <dbReference type="PROSITE-ProRule" id="PRU10141"/>
    </source>
</evidence>
<dbReference type="InterPro" id="IPR008271">
    <property type="entry name" value="Ser/Thr_kinase_AS"/>
</dbReference>
<dbReference type="Proteomes" id="UP000612055">
    <property type="component" value="Unassembled WGS sequence"/>
</dbReference>
<proteinExistence type="predicted"/>
<dbReference type="Gene3D" id="1.10.510.10">
    <property type="entry name" value="Transferase(Phosphotransferase) domain 1"/>
    <property type="match status" value="1"/>
</dbReference>
<feature type="compositionally biased region" description="Gly residues" evidence="7">
    <location>
        <begin position="953"/>
        <end position="971"/>
    </location>
</feature>
<keyword evidence="10" id="KW-1185">Reference proteome</keyword>
<feature type="compositionally biased region" description="Gly residues" evidence="7">
    <location>
        <begin position="1367"/>
        <end position="1379"/>
    </location>
</feature>
<comment type="caution">
    <text evidence="9">The sequence shown here is derived from an EMBL/GenBank/DDBJ whole genome shotgun (WGS) entry which is preliminary data.</text>
</comment>